<organism evidence="3 4">
    <name type="scientific">Ramlibacter montanisoli</name>
    <dbReference type="NCBI Taxonomy" id="2732512"/>
    <lineage>
        <taxon>Bacteria</taxon>
        <taxon>Pseudomonadati</taxon>
        <taxon>Pseudomonadota</taxon>
        <taxon>Betaproteobacteria</taxon>
        <taxon>Burkholderiales</taxon>
        <taxon>Comamonadaceae</taxon>
        <taxon>Ramlibacter</taxon>
    </lineage>
</organism>
<evidence type="ECO:0008006" key="5">
    <source>
        <dbReference type="Google" id="ProtNLM"/>
    </source>
</evidence>
<evidence type="ECO:0000256" key="1">
    <source>
        <dbReference type="SAM" id="MobiDB-lite"/>
    </source>
</evidence>
<feature type="region of interest" description="Disordered" evidence="1">
    <location>
        <begin position="28"/>
        <end position="54"/>
    </location>
</feature>
<feature type="region of interest" description="Disordered" evidence="1">
    <location>
        <begin position="87"/>
        <end position="132"/>
    </location>
</feature>
<dbReference type="Proteomes" id="UP000552954">
    <property type="component" value="Unassembled WGS sequence"/>
</dbReference>
<keyword evidence="4" id="KW-1185">Reference proteome</keyword>
<dbReference type="EMBL" id="JABFCS010000001">
    <property type="protein sequence ID" value="NNU44382.1"/>
    <property type="molecule type" value="Genomic_DNA"/>
</dbReference>
<sequence>MRLHPTLVLATVALAASAQAQTVYRCGSSYSQQPCPGGQPVAASDARAPADAARATGHAAADMKRAEAMEKARLAQEKNAPRAIIIGPQTPAVADAKPAKDGKKAKAGKLEQFTAVAPGAKKPARKKSKKTT</sequence>
<accession>A0A849K7N5</accession>
<feature type="signal peptide" evidence="2">
    <location>
        <begin position="1"/>
        <end position="20"/>
    </location>
</feature>
<evidence type="ECO:0000256" key="2">
    <source>
        <dbReference type="SAM" id="SignalP"/>
    </source>
</evidence>
<name>A0A849K7N5_9BURK</name>
<reference evidence="3 4" key="2">
    <citation type="submission" date="2020-06" db="EMBL/GenBank/DDBJ databases">
        <title>Ramlibacter rhizophilus sp. nov., isolated from rhizosphere soil of national flower Mugunghwa from South Korea.</title>
        <authorList>
            <person name="Zheng-Fei Y."/>
            <person name="Huan T."/>
        </authorList>
    </citation>
    <scope>NUCLEOTIDE SEQUENCE [LARGE SCALE GENOMIC DNA]</scope>
    <source>
        <strain evidence="3 4">B156</strain>
    </source>
</reference>
<gene>
    <name evidence="3" type="ORF">HK415_16235</name>
</gene>
<feature type="compositionally biased region" description="Low complexity" evidence="1">
    <location>
        <begin position="42"/>
        <end position="54"/>
    </location>
</feature>
<dbReference type="AlphaFoldDB" id="A0A849K7N5"/>
<feature type="chain" id="PRO_5032678983" description="DUF4124 domain-containing protein" evidence="2">
    <location>
        <begin position="21"/>
        <end position="132"/>
    </location>
</feature>
<reference evidence="3 4" key="1">
    <citation type="submission" date="2020-05" db="EMBL/GenBank/DDBJ databases">
        <authorList>
            <person name="Khan S.A."/>
            <person name="Jeon C.O."/>
            <person name="Chun B.H."/>
        </authorList>
    </citation>
    <scope>NUCLEOTIDE SEQUENCE [LARGE SCALE GENOMIC DNA]</scope>
    <source>
        <strain evidence="3 4">B156</strain>
    </source>
</reference>
<dbReference type="RefSeq" id="WP_171561117.1">
    <property type="nucleotide sequence ID" value="NZ_JABFCS010000001.1"/>
</dbReference>
<proteinExistence type="predicted"/>
<evidence type="ECO:0000313" key="4">
    <source>
        <dbReference type="Proteomes" id="UP000552954"/>
    </source>
</evidence>
<keyword evidence="2" id="KW-0732">Signal</keyword>
<evidence type="ECO:0000313" key="3">
    <source>
        <dbReference type="EMBL" id="NNU44382.1"/>
    </source>
</evidence>
<protein>
    <recommendedName>
        <fullName evidence="5">DUF4124 domain-containing protein</fullName>
    </recommendedName>
</protein>
<feature type="compositionally biased region" description="Basic residues" evidence="1">
    <location>
        <begin position="122"/>
        <end position="132"/>
    </location>
</feature>
<comment type="caution">
    <text evidence="3">The sequence shown here is derived from an EMBL/GenBank/DDBJ whole genome shotgun (WGS) entry which is preliminary data.</text>
</comment>